<name>A0ACC1LYB3_9FUNG</name>
<comment type="caution">
    <text evidence="1">The sequence shown here is derived from an EMBL/GenBank/DDBJ whole genome shotgun (WGS) entry which is preliminary data.</text>
</comment>
<dbReference type="Proteomes" id="UP001139981">
    <property type="component" value="Unassembled WGS sequence"/>
</dbReference>
<sequence>MAVVTDAQRDEWEAGLAQQILQSCSGLLAELERIKLNVQGDTARDVCSAEWAAMEARMEAMLQAKPSGLARASRQTVGALRTCVQSLASSTALEAADGPTLRATTMALHAAAAGLMEKLHNTRRGVADGQAECNSIVKDVLQEATALAELLRIFTRVSQQSWAATRSQLAHAPSVPSPLASGSAMRHRRWVSEEIDAETPAAPGLQISVDGRPFGPDARRLPAPSSHSRNRSDSRLLVGATPLPRKSALSLRRPSQQLTAPPSSEDRLGADLPERSKQVRFSTDAP</sequence>
<dbReference type="EMBL" id="JANBVB010001494">
    <property type="protein sequence ID" value="KAJ2890125.1"/>
    <property type="molecule type" value="Genomic_DNA"/>
</dbReference>
<keyword evidence="2" id="KW-1185">Reference proteome</keyword>
<gene>
    <name evidence="1" type="ORF">IWW38_004304</name>
</gene>
<protein>
    <submittedName>
        <fullName evidence="1">Uncharacterized protein</fullName>
    </submittedName>
</protein>
<proteinExistence type="predicted"/>
<organism evidence="1 2">
    <name type="scientific">Coemansia aciculifera</name>
    <dbReference type="NCBI Taxonomy" id="417176"/>
    <lineage>
        <taxon>Eukaryota</taxon>
        <taxon>Fungi</taxon>
        <taxon>Fungi incertae sedis</taxon>
        <taxon>Zoopagomycota</taxon>
        <taxon>Kickxellomycotina</taxon>
        <taxon>Kickxellomycetes</taxon>
        <taxon>Kickxellales</taxon>
        <taxon>Kickxellaceae</taxon>
        <taxon>Coemansia</taxon>
    </lineage>
</organism>
<evidence type="ECO:0000313" key="2">
    <source>
        <dbReference type="Proteomes" id="UP001139981"/>
    </source>
</evidence>
<accession>A0ACC1LYB3</accession>
<evidence type="ECO:0000313" key="1">
    <source>
        <dbReference type="EMBL" id="KAJ2890125.1"/>
    </source>
</evidence>
<feature type="non-terminal residue" evidence="1">
    <location>
        <position position="286"/>
    </location>
</feature>
<reference evidence="1" key="1">
    <citation type="submission" date="2022-07" db="EMBL/GenBank/DDBJ databases">
        <title>Phylogenomic reconstructions and comparative analyses of Kickxellomycotina fungi.</title>
        <authorList>
            <person name="Reynolds N.K."/>
            <person name="Stajich J.E."/>
            <person name="Barry K."/>
            <person name="Grigoriev I.V."/>
            <person name="Crous P."/>
            <person name="Smith M.E."/>
        </authorList>
    </citation>
    <scope>NUCLEOTIDE SEQUENCE</scope>
    <source>
        <strain evidence="1">CBS 190363</strain>
    </source>
</reference>